<dbReference type="Gene3D" id="3.15.10.10">
    <property type="entry name" value="Bactericidal permeability-increasing protein, domain 1"/>
    <property type="match status" value="1"/>
</dbReference>
<dbReference type="Gene3D" id="3.15.20.10">
    <property type="entry name" value="Bactericidal permeability-increasing protein, domain 2"/>
    <property type="match status" value="1"/>
</dbReference>
<dbReference type="SUPFAM" id="SSF55394">
    <property type="entry name" value="Bactericidal permeability-increasing protein, BPI"/>
    <property type="match status" value="2"/>
</dbReference>
<name>A0A0N4Z9G8_PARTI</name>
<proteinExistence type="inferred from homology"/>
<dbReference type="Proteomes" id="UP000038045">
    <property type="component" value="Unplaced"/>
</dbReference>
<evidence type="ECO:0000256" key="1">
    <source>
        <dbReference type="ARBA" id="ARBA00007292"/>
    </source>
</evidence>
<dbReference type="PANTHER" id="PTHR10504:SF131">
    <property type="entry name" value="BPI2 DOMAIN-CONTAINING PROTEIN"/>
    <property type="match status" value="1"/>
</dbReference>
<dbReference type="InterPro" id="IPR017943">
    <property type="entry name" value="Bactericidal_perm-incr_a/b_dom"/>
</dbReference>
<organism evidence="6 7">
    <name type="scientific">Parastrongyloides trichosuri</name>
    <name type="common">Possum-specific nematode worm</name>
    <dbReference type="NCBI Taxonomy" id="131310"/>
    <lineage>
        <taxon>Eukaryota</taxon>
        <taxon>Metazoa</taxon>
        <taxon>Ecdysozoa</taxon>
        <taxon>Nematoda</taxon>
        <taxon>Chromadorea</taxon>
        <taxon>Rhabditida</taxon>
        <taxon>Tylenchina</taxon>
        <taxon>Panagrolaimomorpha</taxon>
        <taxon>Strongyloidoidea</taxon>
        <taxon>Strongyloididae</taxon>
        <taxon>Parastrongyloides</taxon>
    </lineage>
</organism>
<dbReference type="PANTHER" id="PTHR10504">
    <property type="entry name" value="BACTERICIDAL PERMEABILITY-INCREASING BPI PROTEIN-RELATED"/>
    <property type="match status" value="1"/>
</dbReference>
<feature type="domain" description="Lipid-binding serum glycoprotein C-terminal" evidence="5">
    <location>
        <begin position="281"/>
        <end position="486"/>
    </location>
</feature>
<dbReference type="WBParaSite" id="PTRK_0000395700.1">
    <property type="protein sequence ID" value="PTRK_0000395700.1"/>
    <property type="gene ID" value="PTRK_0000395700"/>
</dbReference>
<dbReference type="InterPro" id="IPR001124">
    <property type="entry name" value="Lipid-bd_serum_glycop_C"/>
</dbReference>
<feature type="signal peptide" evidence="3">
    <location>
        <begin position="1"/>
        <end position="20"/>
    </location>
</feature>
<evidence type="ECO:0000256" key="3">
    <source>
        <dbReference type="SAM" id="SignalP"/>
    </source>
</evidence>
<feature type="domain" description="Lipid-binding serum glycoprotein N-terminal" evidence="4">
    <location>
        <begin position="31"/>
        <end position="255"/>
    </location>
</feature>
<reference evidence="7" key="1">
    <citation type="submission" date="2017-02" db="UniProtKB">
        <authorList>
            <consortium name="WormBaseParasite"/>
        </authorList>
    </citation>
    <scope>IDENTIFICATION</scope>
</reference>
<dbReference type="GO" id="GO:0008289">
    <property type="term" value="F:lipid binding"/>
    <property type="evidence" value="ECO:0007669"/>
    <property type="project" value="InterPro"/>
</dbReference>
<accession>A0A0N4Z9G8</accession>
<protein>
    <submittedName>
        <fullName evidence="7">BPI1 domain-containing protein</fullName>
    </submittedName>
</protein>
<keyword evidence="2" id="KW-1015">Disulfide bond</keyword>
<evidence type="ECO:0000256" key="2">
    <source>
        <dbReference type="ARBA" id="ARBA00023157"/>
    </source>
</evidence>
<evidence type="ECO:0000313" key="7">
    <source>
        <dbReference type="WBParaSite" id="PTRK_0000395700.1"/>
    </source>
</evidence>
<keyword evidence="6" id="KW-1185">Reference proteome</keyword>
<dbReference type="InterPro" id="IPR032942">
    <property type="entry name" value="BPI/LBP/Plunc"/>
</dbReference>
<dbReference type="AlphaFoldDB" id="A0A0N4Z9G8"/>
<evidence type="ECO:0000259" key="5">
    <source>
        <dbReference type="SMART" id="SM00329"/>
    </source>
</evidence>
<dbReference type="SMART" id="SM00328">
    <property type="entry name" value="BPI1"/>
    <property type="match status" value="1"/>
</dbReference>
<comment type="similarity">
    <text evidence="1">Belongs to the BPI/LBP/Plunc superfamily. BPI/LBP family.</text>
</comment>
<dbReference type="STRING" id="131310.A0A0N4Z9G8"/>
<sequence length="492" mass="54067">MFINFLLLFFLISSNNFASANNVAGAQIQFSKNGLNYVAGLAIEALNQKLNGMTIPDISSMLKFSYHLSNIKIDQFNIPQSSNLINFSPTDKFGIDMTGLSAKVTAHYQVKVKEGFIHVSKSGDVEIEISSTSIAAEVAISSKNGHPFLSPQTCNVNFGEFDIKFHGSLLDDIIDLFKKEIEKHLKPKIESIVCTELENLETNQGNALLESIPLDIGLSGELSGFHVNYALTSNPESSTTSFTIPIEGFIYYNGHNNDAGIPKASNVIHPYSTDKYLCIDFDGDRMLGSAAYAFKVSPLSNFLIDDNLLSKFPKSVQDFFQCTCADKLCIGELIPEIKNDCLPGKSVAIDASAIAFPGFHFNSTGIYINATGTGTFQVVTPKGEKMDLFDLEMDLGLLLESDLKITNWKVTGDIELYEYHFKVLKSAVGPISTNTIQSIIDKALKVIILDLADHYLEQGFPLPSIKDMTITEPTFKFGAELLSFCADFELHA</sequence>
<feature type="chain" id="PRO_5005891349" evidence="3">
    <location>
        <begin position="21"/>
        <end position="492"/>
    </location>
</feature>
<dbReference type="GO" id="GO:0005615">
    <property type="term" value="C:extracellular space"/>
    <property type="evidence" value="ECO:0007669"/>
    <property type="project" value="TreeGrafter"/>
</dbReference>
<dbReference type="SMART" id="SM00329">
    <property type="entry name" value="BPI2"/>
    <property type="match status" value="1"/>
</dbReference>
<dbReference type="InterPro" id="IPR017942">
    <property type="entry name" value="Lipid-bd_serum_glycop_N"/>
</dbReference>
<dbReference type="Pfam" id="PF02886">
    <property type="entry name" value="LBP_BPI_CETP_C"/>
    <property type="match status" value="1"/>
</dbReference>
<dbReference type="Pfam" id="PF01273">
    <property type="entry name" value="LBP_BPI_CETP"/>
    <property type="match status" value="1"/>
</dbReference>
<evidence type="ECO:0000259" key="4">
    <source>
        <dbReference type="SMART" id="SM00328"/>
    </source>
</evidence>
<evidence type="ECO:0000313" key="6">
    <source>
        <dbReference type="Proteomes" id="UP000038045"/>
    </source>
</evidence>
<keyword evidence="3" id="KW-0732">Signal</keyword>